<accession>A0A852VZF0</accession>
<dbReference type="InterPro" id="IPR014710">
    <property type="entry name" value="RmlC-like_jellyroll"/>
</dbReference>
<dbReference type="Gene3D" id="2.60.120.10">
    <property type="entry name" value="Jelly Rolls"/>
    <property type="match status" value="1"/>
</dbReference>
<feature type="domain" description="Cupin type-2" evidence="1">
    <location>
        <begin position="26"/>
        <end position="91"/>
    </location>
</feature>
<protein>
    <submittedName>
        <fullName evidence="2">Mannose-6-phosphate isomerase-like protein (Cupin superfamily)</fullName>
    </submittedName>
</protein>
<keyword evidence="3" id="KW-1185">Reference proteome</keyword>
<dbReference type="GeneID" id="98052218"/>
<comment type="caution">
    <text evidence="2">The sequence shown here is derived from an EMBL/GenBank/DDBJ whole genome shotgun (WGS) entry which is preliminary data.</text>
</comment>
<dbReference type="SUPFAM" id="SSF51182">
    <property type="entry name" value="RmlC-like cupins"/>
    <property type="match status" value="1"/>
</dbReference>
<organism evidence="2 3">
    <name type="scientific">Pseudonocardia alni</name>
    <name type="common">Amycolata alni</name>
    <dbReference type="NCBI Taxonomy" id="33907"/>
    <lineage>
        <taxon>Bacteria</taxon>
        <taxon>Bacillati</taxon>
        <taxon>Actinomycetota</taxon>
        <taxon>Actinomycetes</taxon>
        <taxon>Pseudonocardiales</taxon>
        <taxon>Pseudonocardiaceae</taxon>
        <taxon>Pseudonocardia</taxon>
    </lineage>
</organism>
<dbReference type="InterPro" id="IPR053146">
    <property type="entry name" value="QDO-like"/>
</dbReference>
<dbReference type="Proteomes" id="UP000549695">
    <property type="component" value="Unassembled WGS sequence"/>
</dbReference>
<sequence length="155" mass="16346">MSRIEMPSGETIDVLHSGAPAFEFEAVVPPGVAGPPPHRHRGATESFTVLEGVLRVRAGGWTSLLHPGDGIVVPPGVTHSFGNGGDGPVRVRTVETPAGPLEEQFRILASAGRLPPLRRLARLNVAHDLDFSLAGIPDAVQRPLWRLLAALPGPS</sequence>
<evidence type="ECO:0000313" key="2">
    <source>
        <dbReference type="EMBL" id="NYG02173.1"/>
    </source>
</evidence>
<dbReference type="InterPro" id="IPR013096">
    <property type="entry name" value="Cupin_2"/>
</dbReference>
<dbReference type="CDD" id="cd02208">
    <property type="entry name" value="cupin_RmlC-like"/>
    <property type="match status" value="1"/>
</dbReference>
<evidence type="ECO:0000259" key="1">
    <source>
        <dbReference type="Pfam" id="PF07883"/>
    </source>
</evidence>
<dbReference type="InterPro" id="IPR011051">
    <property type="entry name" value="RmlC_Cupin_sf"/>
</dbReference>
<dbReference type="EMBL" id="JACCCZ010000001">
    <property type="protein sequence ID" value="NYG02173.1"/>
    <property type="molecule type" value="Genomic_DNA"/>
</dbReference>
<name>A0A852VZF0_PSEA5</name>
<evidence type="ECO:0000313" key="3">
    <source>
        <dbReference type="Proteomes" id="UP000549695"/>
    </source>
</evidence>
<dbReference type="PANTHER" id="PTHR36440">
    <property type="entry name" value="PUTATIVE (AFU_ORTHOLOGUE AFUA_8G07350)-RELATED"/>
    <property type="match status" value="1"/>
</dbReference>
<dbReference type="PANTHER" id="PTHR36440:SF1">
    <property type="entry name" value="PUTATIVE (AFU_ORTHOLOGUE AFUA_8G07350)-RELATED"/>
    <property type="match status" value="1"/>
</dbReference>
<proteinExistence type="predicted"/>
<dbReference type="RefSeq" id="WP_179761160.1">
    <property type="nucleotide sequence ID" value="NZ_BAAAJZ010000001.1"/>
</dbReference>
<dbReference type="AlphaFoldDB" id="A0A852VZF0"/>
<dbReference type="Pfam" id="PF07883">
    <property type="entry name" value="Cupin_2"/>
    <property type="match status" value="1"/>
</dbReference>
<gene>
    <name evidence="2" type="ORF">HDA37_002458</name>
</gene>
<reference evidence="2 3" key="1">
    <citation type="submission" date="2020-07" db="EMBL/GenBank/DDBJ databases">
        <title>Sequencing the genomes of 1000 actinobacteria strains.</title>
        <authorList>
            <person name="Klenk H.-P."/>
        </authorList>
    </citation>
    <scope>NUCLEOTIDE SEQUENCE [LARGE SCALE GENOMIC DNA]</scope>
    <source>
        <strain evidence="2 3">DSM 44749</strain>
    </source>
</reference>